<feature type="signal peptide" evidence="5">
    <location>
        <begin position="1"/>
        <end position="28"/>
    </location>
</feature>
<name>A0ABT0SZY3_9GAMM</name>
<dbReference type="EMBL" id="JAMJPK010000002">
    <property type="protein sequence ID" value="MCL7939680.1"/>
    <property type="molecule type" value="Genomic_DNA"/>
</dbReference>
<dbReference type="Gene3D" id="3.40.1090.10">
    <property type="entry name" value="Cytosolic phospholipase A2 catalytic domain"/>
    <property type="match status" value="2"/>
</dbReference>
<feature type="active site" description="Nucleophile" evidence="4">
    <location>
        <position position="77"/>
    </location>
</feature>
<evidence type="ECO:0000313" key="8">
    <source>
        <dbReference type="Proteomes" id="UP001165369"/>
    </source>
</evidence>
<feature type="short sequence motif" description="GXSXG" evidence="4">
    <location>
        <begin position="75"/>
        <end position="79"/>
    </location>
</feature>
<dbReference type="InterPro" id="IPR050301">
    <property type="entry name" value="NTE"/>
</dbReference>
<dbReference type="RefSeq" id="WP_250059677.1">
    <property type="nucleotide sequence ID" value="NZ_JAMJPK010000002.1"/>
</dbReference>
<comment type="caution">
    <text evidence="4">Lacks conserved residue(s) required for the propagation of feature annotation.</text>
</comment>
<keyword evidence="8" id="KW-1185">Reference proteome</keyword>
<keyword evidence="5" id="KW-0732">Signal</keyword>
<feature type="chain" id="PRO_5045881436" evidence="5">
    <location>
        <begin position="29"/>
        <end position="317"/>
    </location>
</feature>
<gene>
    <name evidence="7" type="ORF">M8009_05080</name>
</gene>
<keyword evidence="1 4" id="KW-0378">Hydrolase</keyword>
<evidence type="ECO:0000256" key="3">
    <source>
        <dbReference type="ARBA" id="ARBA00023098"/>
    </source>
</evidence>
<dbReference type="PANTHER" id="PTHR14226">
    <property type="entry name" value="NEUROPATHY TARGET ESTERASE/SWISS CHEESE D.MELANOGASTER"/>
    <property type="match status" value="1"/>
</dbReference>
<dbReference type="InterPro" id="IPR016035">
    <property type="entry name" value="Acyl_Trfase/lysoPLipase"/>
</dbReference>
<feature type="short sequence motif" description="DGA/G" evidence="4">
    <location>
        <begin position="205"/>
        <end position="207"/>
    </location>
</feature>
<dbReference type="SUPFAM" id="SSF52151">
    <property type="entry name" value="FabD/lysophospholipase-like"/>
    <property type="match status" value="1"/>
</dbReference>
<evidence type="ECO:0000259" key="6">
    <source>
        <dbReference type="PROSITE" id="PS51635"/>
    </source>
</evidence>
<keyword evidence="3 4" id="KW-0443">Lipid metabolism</keyword>
<comment type="caution">
    <text evidence="7">The sequence shown here is derived from an EMBL/GenBank/DDBJ whole genome shotgun (WGS) entry which is preliminary data.</text>
</comment>
<evidence type="ECO:0000313" key="7">
    <source>
        <dbReference type="EMBL" id="MCL7939680.1"/>
    </source>
</evidence>
<dbReference type="Pfam" id="PF01734">
    <property type="entry name" value="Patatin"/>
    <property type="match status" value="1"/>
</dbReference>
<evidence type="ECO:0000256" key="2">
    <source>
        <dbReference type="ARBA" id="ARBA00022963"/>
    </source>
</evidence>
<accession>A0ABT0SZY3</accession>
<dbReference type="PROSITE" id="PS51635">
    <property type="entry name" value="PNPLA"/>
    <property type="match status" value="1"/>
</dbReference>
<protein>
    <submittedName>
        <fullName evidence="7">Patatin-like phospholipase family protein</fullName>
    </submittedName>
</protein>
<dbReference type="InterPro" id="IPR002641">
    <property type="entry name" value="PNPLA_dom"/>
</dbReference>
<evidence type="ECO:0000256" key="4">
    <source>
        <dbReference type="PROSITE-ProRule" id="PRU01161"/>
    </source>
</evidence>
<sequence length="317" mass="33619">MTPRRITARLTSALFTAALLTATLPAAGAAASPDTPAPRPTIGLALGSGGANGLAHIAILQVFDDLGIVPDRIVGTSIGAVIGGLYAAGLPAEAIRDIFDDVAGSPLDALSGLAESEVELSALVPFGHDDAGLLDSAGFLHFLAGHTEVRTFDALRIPLEVVATDYWTGESVTLDEGPLFPAIEASMAVPGLFLPIHHGKQLLIDGGISKPLPFDLLYGEVDLVIAVDVSGSRRQEDGEELGLSDMLFNSFKIMQQAIIQQALHHQPPDIYLRPETRGVRLLHFNRIDEILRQTEPTAEELRDLLEGWLALQAAPSP</sequence>
<organism evidence="7 8">
    <name type="scientific">Halomonas gemina</name>
    <dbReference type="NCBI Taxonomy" id="2945105"/>
    <lineage>
        <taxon>Bacteria</taxon>
        <taxon>Pseudomonadati</taxon>
        <taxon>Pseudomonadota</taxon>
        <taxon>Gammaproteobacteria</taxon>
        <taxon>Oceanospirillales</taxon>
        <taxon>Halomonadaceae</taxon>
        <taxon>Halomonas</taxon>
    </lineage>
</organism>
<keyword evidence="2 4" id="KW-0442">Lipid degradation</keyword>
<feature type="domain" description="PNPLA" evidence="6">
    <location>
        <begin position="44"/>
        <end position="218"/>
    </location>
</feature>
<feature type="active site" description="Proton acceptor" evidence="4">
    <location>
        <position position="205"/>
    </location>
</feature>
<dbReference type="Proteomes" id="UP001165369">
    <property type="component" value="Unassembled WGS sequence"/>
</dbReference>
<evidence type="ECO:0000256" key="1">
    <source>
        <dbReference type="ARBA" id="ARBA00022801"/>
    </source>
</evidence>
<proteinExistence type="predicted"/>
<dbReference type="PANTHER" id="PTHR14226:SF76">
    <property type="entry name" value="NTE FAMILY PROTEIN RSSA"/>
    <property type="match status" value="1"/>
</dbReference>
<reference evidence="7" key="1">
    <citation type="submission" date="2022-05" db="EMBL/GenBank/DDBJ databases">
        <title>Halomonas geminus sp. nov. and Halomonas llamarensis sp. nov. isolated from high-altitude salars of the Atacama Desert.</title>
        <authorList>
            <person name="Hintersatz C."/>
            <person name="Rojas L.A."/>
            <person name="Wei T.-S."/>
            <person name="Kutschke S."/>
            <person name="Lehmann F."/>
            <person name="Jain R."/>
            <person name="Pollmann K."/>
        </authorList>
    </citation>
    <scope>NUCLEOTIDE SEQUENCE</scope>
    <source>
        <strain evidence="7">ATCH28</strain>
    </source>
</reference>
<evidence type="ECO:0000256" key="5">
    <source>
        <dbReference type="SAM" id="SignalP"/>
    </source>
</evidence>